<dbReference type="SUPFAM" id="SSF47384">
    <property type="entry name" value="Homodimeric domain of signal transducing histidine kinase"/>
    <property type="match status" value="1"/>
</dbReference>
<evidence type="ECO:0000313" key="14">
    <source>
        <dbReference type="EMBL" id="HGY55489.1"/>
    </source>
</evidence>
<dbReference type="InterPro" id="IPR035965">
    <property type="entry name" value="PAS-like_dom_sf"/>
</dbReference>
<dbReference type="SMART" id="SM00388">
    <property type="entry name" value="HisKA"/>
    <property type="match status" value="1"/>
</dbReference>
<dbReference type="InterPro" id="IPR001789">
    <property type="entry name" value="Sig_transdc_resp-reg_receiver"/>
</dbReference>
<dbReference type="Gene3D" id="3.40.50.2300">
    <property type="match status" value="1"/>
</dbReference>
<dbReference type="InterPro" id="IPR003661">
    <property type="entry name" value="HisK_dim/P_dom"/>
</dbReference>
<dbReference type="SMART" id="SM00091">
    <property type="entry name" value="PAS"/>
    <property type="match status" value="5"/>
</dbReference>
<dbReference type="InterPro" id="IPR011006">
    <property type="entry name" value="CheY-like_superfamily"/>
</dbReference>
<evidence type="ECO:0000256" key="3">
    <source>
        <dbReference type="ARBA" id="ARBA00022553"/>
    </source>
</evidence>
<gene>
    <name evidence="14" type="ORF">ENK44_07310</name>
</gene>
<dbReference type="InterPro" id="IPR036890">
    <property type="entry name" value="HATPase_C_sf"/>
</dbReference>
<reference evidence="14" key="1">
    <citation type="journal article" date="2020" name="mSystems">
        <title>Genome- and Community-Level Interaction Insights into Carbon Utilization and Element Cycling Functions of Hydrothermarchaeota in Hydrothermal Sediment.</title>
        <authorList>
            <person name="Zhou Z."/>
            <person name="Liu Y."/>
            <person name="Xu W."/>
            <person name="Pan J."/>
            <person name="Luo Z.H."/>
            <person name="Li M."/>
        </authorList>
    </citation>
    <scope>NUCLEOTIDE SEQUENCE [LARGE SCALE GENOMIC DNA]</scope>
    <source>
        <strain evidence="14">HyVt-577</strain>
    </source>
</reference>
<dbReference type="Pfam" id="PF00072">
    <property type="entry name" value="Response_reg"/>
    <property type="match status" value="1"/>
</dbReference>
<dbReference type="SMART" id="SM00448">
    <property type="entry name" value="REC"/>
    <property type="match status" value="1"/>
</dbReference>
<dbReference type="SUPFAM" id="SSF55874">
    <property type="entry name" value="ATPase domain of HSP90 chaperone/DNA topoisomerase II/histidine kinase"/>
    <property type="match status" value="1"/>
</dbReference>
<dbReference type="GO" id="GO:0006355">
    <property type="term" value="P:regulation of DNA-templated transcription"/>
    <property type="evidence" value="ECO:0007669"/>
    <property type="project" value="InterPro"/>
</dbReference>
<evidence type="ECO:0000256" key="7">
    <source>
        <dbReference type="ARBA" id="ARBA00022840"/>
    </source>
</evidence>
<feature type="domain" description="PAS" evidence="12">
    <location>
        <begin position="401"/>
        <end position="456"/>
    </location>
</feature>
<dbReference type="AlphaFoldDB" id="A0A7V4WUM4"/>
<dbReference type="PANTHER" id="PTHR43065:SF42">
    <property type="entry name" value="TWO-COMPONENT SENSOR PPRA"/>
    <property type="match status" value="1"/>
</dbReference>
<dbReference type="PROSITE" id="PS50112">
    <property type="entry name" value="PAS"/>
    <property type="match status" value="4"/>
</dbReference>
<dbReference type="SMART" id="SM00086">
    <property type="entry name" value="PAC"/>
    <property type="match status" value="4"/>
</dbReference>
<keyword evidence="8" id="KW-0902">Two-component regulatory system</keyword>
<dbReference type="CDD" id="cd00130">
    <property type="entry name" value="PAS"/>
    <property type="match status" value="5"/>
</dbReference>
<keyword evidence="6" id="KW-0418">Kinase</keyword>
<dbReference type="SUPFAM" id="SSF52172">
    <property type="entry name" value="CheY-like"/>
    <property type="match status" value="1"/>
</dbReference>
<evidence type="ECO:0000259" key="13">
    <source>
        <dbReference type="PROSITE" id="PS50113"/>
    </source>
</evidence>
<dbReference type="Gene3D" id="3.30.565.10">
    <property type="entry name" value="Histidine kinase-like ATPase, C-terminal domain"/>
    <property type="match status" value="1"/>
</dbReference>
<evidence type="ECO:0000256" key="4">
    <source>
        <dbReference type="ARBA" id="ARBA00022679"/>
    </source>
</evidence>
<evidence type="ECO:0000259" key="12">
    <source>
        <dbReference type="PROSITE" id="PS50112"/>
    </source>
</evidence>
<dbReference type="InterPro" id="IPR004358">
    <property type="entry name" value="Sig_transdc_His_kin-like_C"/>
</dbReference>
<feature type="domain" description="PAS" evidence="12">
    <location>
        <begin position="526"/>
        <end position="571"/>
    </location>
</feature>
<dbReference type="InterPro" id="IPR005467">
    <property type="entry name" value="His_kinase_dom"/>
</dbReference>
<dbReference type="GO" id="GO:0000155">
    <property type="term" value="F:phosphorelay sensor kinase activity"/>
    <property type="evidence" value="ECO:0007669"/>
    <property type="project" value="InterPro"/>
</dbReference>
<dbReference type="PROSITE" id="PS50113">
    <property type="entry name" value="PAC"/>
    <property type="match status" value="1"/>
</dbReference>
<keyword evidence="7" id="KW-0067">ATP-binding</keyword>
<feature type="domain" description="Response regulatory" evidence="11">
    <location>
        <begin position="914"/>
        <end position="1030"/>
    </location>
</feature>
<keyword evidence="3 9" id="KW-0597">Phosphoprotein</keyword>
<feature type="domain" description="PAS" evidence="12">
    <location>
        <begin position="272"/>
        <end position="342"/>
    </location>
</feature>
<feature type="domain" description="PAC" evidence="13">
    <location>
        <begin position="599"/>
        <end position="651"/>
    </location>
</feature>
<feature type="modified residue" description="4-aspartylphosphate" evidence="9">
    <location>
        <position position="965"/>
    </location>
</feature>
<dbReference type="Pfam" id="PF02518">
    <property type="entry name" value="HATPase_c"/>
    <property type="match status" value="1"/>
</dbReference>
<dbReference type="InterPro" id="IPR013767">
    <property type="entry name" value="PAS_fold"/>
</dbReference>
<dbReference type="PANTHER" id="PTHR43065">
    <property type="entry name" value="SENSOR HISTIDINE KINASE"/>
    <property type="match status" value="1"/>
</dbReference>
<protein>
    <recommendedName>
        <fullName evidence="2">histidine kinase</fullName>
        <ecNumber evidence="2">2.7.13.3</ecNumber>
    </recommendedName>
</protein>
<evidence type="ECO:0000256" key="2">
    <source>
        <dbReference type="ARBA" id="ARBA00012438"/>
    </source>
</evidence>
<name>A0A7V4WUM4_CALAY</name>
<evidence type="ECO:0000256" key="1">
    <source>
        <dbReference type="ARBA" id="ARBA00000085"/>
    </source>
</evidence>
<keyword evidence="4" id="KW-0808">Transferase</keyword>
<dbReference type="SUPFAM" id="SSF55785">
    <property type="entry name" value="PYP-like sensor domain (PAS domain)"/>
    <property type="match status" value="5"/>
</dbReference>
<dbReference type="CDD" id="cd00082">
    <property type="entry name" value="HisKA"/>
    <property type="match status" value="1"/>
</dbReference>
<dbReference type="InterPro" id="IPR001610">
    <property type="entry name" value="PAC"/>
</dbReference>
<dbReference type="EMBL" id="DRQG01000067">
    <property type="protein sequence ID" value="HGY55489.1"/>
    <property type="molecule type" value="Genomic_DNA"/>
</dbReference>
<dbReference type="Gene3D" id="1.10.287.130">
    <property type="match status" value="1"/>
</dbReference>
<evidence type="ECO:0000256" key="5">
    <source>
        <dbReference type="ARBA" id="ARBA00022741"/>
    </source>
</evidence>
<evidence type="ECO:0000259" key="10">
    <source>
        <dbReference type="PROSITE" id="PS50109"/>
    </source>
</evidence>
<dbReference type="Pfam" id="PF00512">
    <property type="entry name" value="HisKA"/>
    <property type="match status" value="1"/>
</dbReference>
<dbReference type="Proteomes" id="UP000885779">
    <property type="component" value="Unassembled WGS sequence"/>
</dbReference>
<dbReference type="InterPro" id="IPR036097">
    <property type="entry name" value="HisK_dim/P_sf"/>
</dbReference>
<comment type="caution">
    <text evidence="14">The sequence shown here is derived from an EMBL/GenBank/DDBJ whole genome shotgun (WGS) entry which is preliminary data.</text>
</comment>
<sequence>MKNMLKNLVDWDALYFILENAPVSFEILDKNKTIIYCNKARKKLTGHEESEIIGKKINNFLTPDSKEKFNLFLSNGFKNSSEIQLDVIAKNKQVIPVELSFKTLMDKNEQTAVLITYAYKKASEKRQPFRGNSFNVEALKALTENETKYQTLFEKSNDAIFILIEDLFVDCNEAAQKLFAASKERLLASSVIDFLPKKDGNDETVRMVTEKIKLAFNGEPQSFRLELCRMDKKAIHAEIELSPFSLNNMTFVQAIIHDITEKYTQWLALQKSESIFKGVVNASHEAIIGVNKKGVCFLFNPAAEKMFLRTEKEMLGKSIDCLIPERYKEAHNRAFNDIFKTRNFDRLVNKTYRVDGLRSNGEEFPLEFSFSMVAVKDETFIVSSGRDITDRVKKENALKESEQKFRHLFEDMPDAIFITSLDADSKGLILDANRAAEQQTGYTREELLNMNILSQLCADKNNSQKALAREKEIAANKEIRFVEKKIRKDKTEYWTEVILRIISLNGTDVLISINRDVTDKIIANEKITKLSYAIEKSPIFVIITDPKGTIEYANRQASEITGYRQNELIGRLFRYDEFSVFPKEMFKSLWSTLETEDNWHSEFEMNLKNDKKIFVSATVFPIKNESDEVVNFIGMLEDRTDQRKLREQLSQAQKMETVGRLTGGIAHDFNNLLTVINGYSELASTIKTKDKKVHEYFRAIFRAGERASDLVRQLLAFTRKQSAEIKVVNLNTMIQDLTKMMARLIGKDIQIKTELDPQLPYIKADPVQIEQILINLVVNARDALNENRTGNSERKIIIATKAVSFYHASAKATTDMKNGDYVLFSVSDTGSGMPEDVKDKIFEPFFTTKETGKGTGLGLATVYGIVEQNNGKIEVLSELNKGTQFNIYWPAVDITEDSVELQKETFVPAVGHKHVLIVDDDEEVRALASEMLQALNYQVTEANNGKQALHLLKEASCKPDLIITDLIMPEMDGIEFANKTKQILPDVKFLYASGFAGDRFKTNSKSEIEELFIQKPYTLHALGQKIREVLDSTN</sequence>
<dbReference type="Pfam" id="PF00989">
    <property type="entry name" value="PAS"/>
    <property type="match status" value="1"/>
</dbReference>
<feature type="domain" description="Histidine kinase" evidence="10">
    <location>
        <begin position="664"/>
        <end position="893"/>
    </location>
</feature>
<evidence type="ECO:0000256" key="6">
    <source>
        <dbReference type="ARBA" id="ARBA00022777"/>
    </source>
</evidence>
<dbReference type="InterPro" id="IPR003594">
    <property type="entry name" value="HATPase_dom"/>
</dbReference>
<dbReference type="GO" id="GO:0005524">
    <property type="term" value="F:ATP binding"/>
    <property type="evidence" value="ECO:0007669"/>
    <property type="project" value="UniProtKB-KW"/>
</dbReference>
<dbReference type="InterPro" id="IPR000700">
    <property type="entry name" value="PAS-assoc_C"/>
</dbReference>
<keyword evidence="5" id="KW-0547">Nucleotide-binding</keyword>
<comment type="catalytic activity">
    <reaction evidence="1">
        <text>ATP + protein L-histidine = ADP + protein N-phospho-L-histidine.</text>
        <dbReference type="EC" id="2.7.13.3"/>
    </reaction>
</comment>
<dbReference type="PROSITE" id="PS50110">
    <property type="entry name" value="RESPONSE_REGULATORY"/>
    <property type="match status" value="1"/>
</dbReference>
<evidence type="ECO:0000259" key="11">
    <source>
        <dbReference type="PROSITE" id="PS50110"/>
    </source>
</evidence>
<dbReference type="PROSITE" id="PS50109">
    <property type="entry name" value="HIS_KIN"/>
    <property type="match status" value="1"/>
</dbReference>
<dbReference type="NCBIfam" id="TIGR00229">
    <property type="entry name" value="sensory_box"/>
    <property type="match status" value="5"/>
</dbReference>
<dbReference type="InterPro" id="IPR000014">
    <property type="entry name" value="PAS"/>
</dbReference>
<evidence type="ECO:0000256" key="8">
    <source>
        <dbReference type="ARBA" id="ARBA00023012"/>
    </source>
</evidence>
<evidence type="ECO:0000256" key="9">
    <source>
        <dbReference type="PROSITE-ProRule" id="PRU00169"/>
    </source>
</evidence>
<dbReference type="EC" id="2.7.13.3" evidence="2"/>
<dbReference type="Pfam" id="PF13426">
    <property type="entry name" value="PAS_9"/>
    <property type="match status" value="4"/>
</dbReference>
<dbReference type="Gene3D" id="3.30.450.20">
    <property type="entry name" value="PAS domain"/>
    <property type="match status" value="5"/>
</dbReference>
<dbReference type="SMART" id="SM00387">
    <property type="entry name" value="HATPase_c"/>
    <property type="match status" value="1"/>
</dbReference>
<organism evidence="14">
    <name type="scientific">Caldithrix abyssi</name>
    <dbReference type="NCBI Taxonomy" id="187145"/>
    <lineage>
        <taxon>Bacteria</taxon>
        <taxon>Pseudomonadati</taxon>
        <taxon>Calditrichota</taxon>
        <taxon>Calditrichia</taxon>
        <taxon>Calditrichales</taxon>
        <taxon>Calditrichaceae</taxon>
        <taxon>Caldithrix</taxon>
    </lineage>
</organism>
<dbReference type="PRINTS" id="PR00344">
    <property type="entry name" value="BCTRLSENSOR"/>
</dbReference>
<proteinExistence type="predicted"/>
<accession>A0A7V4WUM4</accession>
<feature type="domain" description="PAS" evidence="12">
    <location>
        <begin position="10"/>
        <end position="80"/>
    </location>
</feature>